<reference evidence="5" key="1">
    <citation type="submission" date="2021-04" db="EMBL/GenBank/DDBJ databases">
        <title>Pseudonocardia sp. nov., isolated from sandy soil of mangrove forest.</title>
        <authorList>
            <person name="Zan Z."/>
            <person name="Huang R."/>
            <person name="Liu W."/>
        </authorList>
    </citation>
    <scope>NUCLEOTIDE SEQUENCE</scope>
    <source>
        <strain evidence="5">S2-4</strain>
    </source>
</reference>
<dbReference type="InterPro" id="IPR018060">
    <property type="entry name" value="HTH_AraC"/>
</dbReference>
<dbReference type="Gene3D" id="1.10.10.60">
    <property type="entry name" value="Homeodomain-like"/>
    <property type="match status" value="1"/>
</dbReference>
<keyword evidence="6" id="KW-1185">Reference proteome</keyword>
<feature type="domain" description="HTH araC/xylS-type" evidence="4">
    <location>
        <begin position="213"/>
        <end position="313"/>
    </location>
</feature>
<gene>
    <name evidence="5" type="ORF">KDL28_21350</name>
</gene>
<dbReference type="RefSeq" id="WP_252441251.1">
    <property type="nucleotide sequence ID" value="NZ_JAGSOV010000044.1"/>
</dbReference>
<dbReference type="PROSITE" id="PS00041">
    <property type="entry name" value="HTH_ARAC_FAMILY_1"/>
    <property type="match status" value="1"/>
</dbReference>
<sequence>MAVVLQASDHPAGDRVDLIHEVIAGSGVRRRLQLKGPPESVDLTVEAWTVGPTQVLRTVGTSMTLTRTARDVRADAPELIAIALAGSGCAYSACGAEQVLGTNGLTLIDFATPYAFSHAGPRMHAFTTHISHADLGLGVDVVRAAVPRLAASPLLTLLQGHLLRMSAMMDEVTASPAVATDLGAAVVDLTRAVVASAAGGRRERDVLHETLRARVVAHIRAHLDERDLTPARIAAAHHISLRTLYNVWGDRGETLAEWIVRERLERVHRDLARMPAHSTIFAVARRWGFVDQGHFTRRFRAAYGVAPREWVRRCRSATAGE</sequence>
<evidence type="ECO:0000313" key="6">
    <source>
        <dbReference type="Proteomes" id="UP001165283"/>
    </source>
</evidence>
<dbReference type="PROSITE" id="PS01124">
    <property type="entry name" value="HTH_ARAC_FAMILY_2"/>
    <property type="match status" value="1"/>
</dbReference>
<name>A0ABT1A3M1_9PSEU</name>
<accession>A0ABT1A3M1</accession>
<proteinExistence type="predicted"/>
<evidence type="ECO:0000259" key="4">
    <source>
        <dbReference type="PROSITE" id="PS01124"/>
    </source>
</evidence>
<evidence type="ECO:0000256" key="3">
    <source>
        <dbReference type="ARBA" id="ARBA00023163"/>
    </source>
</evidence>
<dbReference type="EMBL" id="JAGSOV010000044">
    <property type="protein sequence ID" value="MCO1657609.1"/>
    <property type="molecule type" value="Genomic_DNA"/>
</dbReference>
<dbReference type="InterPro" id="IPR050204">
    <property type="entry name" value="AraC_XylS_family_regulators"/>
</dbReference>
<evidence type="ECO:0000313" key="5">
    <source>
        <dbReference type="EMBL" id="MCO1657609.1"/>
    </source>
</evidence>
<dbReference type="Pfam" id="PF12833">
    <property type="entry name" value="HTH_18"/>
    <property type="match status" value="1"/>
</dbReference>
<comment type="caution">
    <text evidence="5">The sequence shown here is derived from an EMBL/GenBank/DDBJ whole genome shotgun (WGS) entry which is preliminary data.</text>
</comment>
<dbReference type="Proteomes" id="UP001165283">
    <property type="component" value="Unassembled WGS sequence"/>
</dbReference>
<organism evidence="5 6">
    <name type="scientific">Pseudonocardia humida</name>
    <dbReference type="NCBI Taxonomy" id="2800819"/>
    <lineage>
        <taxon>Bacteria</taxon>
        <taxon>Bacillati</taxon>
        <taxon>Actinomycetota</taxon>
        <taxon>Actinomycetes</taxon>
        <taxon>Pseudonocardiales</taxon>
        <taxon>Pseudonocardiaceae</taxon>
        <taxon>Pseudonocardia</taxon>
    </lineage>
</organism>
<keyword evidence="2" id="KW-0238">DNA-binding</keyword>
<dbReference type="InterPro" id="IPR018062">
    <property type="entry name" value="HTH_AraC-typ_CS"/>
</dbReference>
<keyword evidence="1" id="KW-0805">Transcription regulation</keyword>
<dbReference type="PANTHER" id="PTHR46796:SF6">
    <property type="entry name" value="ARAC SUBFAMILY"/>
    <property type="match status" value="1"/>
</dbReference>
<dbReference type="PANTHER" id="PTHR46796">
    <property type="entry name" value="HTH-TYPE TRANSCRIPTIONAL ACTIVATOR RHAS-RELATED"/>
    <property type="match status" value="1"/>
</dbReference>
<dbReference type="SMART" id="SM00342">
    <property type="entry name" value="HTH_ARAC"/>
    <property type="match status" value="1"/>
</dbReference>
<keyword evidence="3" id="KW-0804">Transcription</keyword>
<evidence type="ECO:0000256" key="2">
    <source>
        <dbReference type="ARBA" id="ARBA00023125"/>
    </source>
</evidence>
<evidence type="ECO:0000256" key="1">
    <source>
        <dbReference type="ARBA" id="ARBA00023015"/>
    </source>
</evidence>
<dbReference type="SUPFAM" id="SSF46689">
    <property type="entry name" value="Homeodomain-like"/>
    <property type="match status" value="1"/>
</dbReference>
<protein>
    <submittedName>
        <fullName evidence="5">Helix-turn-helix domain-containing protein</fullName>
    </submittedName>
</protein>
<dbReference type="InterPro" id="IPR009057">
    <property type="entry name" value="Homeodomain-like_sf"/>
</dbReference>